<evidence type="ECO:0000313" key="1">
    <source>
        <dbReference type="EMBL" id="SVB21081.1"/>
    </source>
</evidence>
<reference evidence="1" key="1">
    <citation type="submission" date="2018-05" db="EMBL/GenBank/DDBJ databases">
        <authorList>
            <person name="Lanie J.A."/>
            <person name="Ng W.-L."/>
            <person name="Kazmierczak K.M."/>
            <person name="Andrzejewski T.M."/>
            <person name="Davidsen T.M."/>
            <person name="Wayne K.J."/>
            <person name="Tettelin H."/>
            <person name="Glass J.I."/>
            <person name="Rusch D."/>
            <person name="Podicherti R."/>
            <person name="Tsui H.-C.T."/>
            <person name="Winkler M.E."/>
        </authorList>
    </citation>
    <scope>NUCLEOTIDE SEQUENCE</scope>
</reference>
<dbReference type="EMBL" id="UINC01138256">
    <property type="protein sequence ID" value="SVD24087.1"/>
    <property type="molecule type" value="Genomic_DNA"/>
</dbReference>
<name>A0A382C5W3_9ZZZZ</name>
<proteinExistence type="predicted"/>
<dbReference type="AlphaFoldDB" id="A0A382C5W3"/>
<evidence type="ECO:0000313" key="2">
    <source>
        <dbReference type="EMBL" id="SVD24087.1"/>
    </source>
</evidence>
<protein>
    <recommendedName>
        <fullName evidence="3">SprT-like domain-containing protein</fullName>
    </recommendedName>
</protein>
<evidence type="ECO:0008006" key="3">
    <source>
        <dbReference type="Google" id="ProtNLM"/>
    </source>
</evidence>
<accession>A0A382C5W3</accession>
<gene>
    <name evidence="1" type="ORF">METZ01_LOCUS173935</name>
    <name evidence="2" type="ORF">METZ01_LOCUS376941</name>
</gene>
<dbReference type="EMBL" id="UINC01032814">
    <property type="protein sequence ID" value="SVB21081.1"/>
    <property type="molecule type" value="Genomic_DNA"/>
</dbReference>
<sequence>MLYIHGGNKEQVKLSQQLFHFCNQSLFSKKEKPTIDLSIKKVEDALAWTDYEGDGKFFIEIEESLDRRRFIITLCHEMIHVRQFLAGVEVSEFSAYYYEERLANQFYDEELANNFEENILDINED</sequence>
<organism evidence="1">
    <name type="scientific">marine metagenome</name>
    <dbReference type="NCBI Taxonomy" id="408172"/>
    <lineage>
        <taxon>unclassified sequences</taxon>
        <taxon>metagenomes</taxon>
        <taxon>ecological metagenomes</taxon>
    </lineage>
</organism>